<protein>
    <submittedName>
        <fullName evidence="1">Uncharacterized protein</fullName>
    </submittedName>
</protein>
<dbReference type="Proteomes" id="UP001465976">
    <property type="component" value="Unassembled WGS sequence"/>
</dbReference>
<dbReference type="Gene3D" id="3.80.10.10">
    <property type="entry name" value="Ribonuclease Inhibitor"/>
    <property type="match status" value="1"/>
</dbReference>
<comment type="caution">
    <text evidence="1">The sequence shown here is derived from an EMBL/GenBank/DDBJ whole genome shotgun (WGS) entry which is preliminary data.</text>
</comment>
<name>A0ABR3EJZ1_9AGAR</name>
<evidence type="ECO:0000313" key="1">
    <source>
        <dbReference type="EMBL" id="KAL0563217.1"/>
    </source>
</evidence>
<gene>
    <name evidence="1" type="ORF">V5O48_018856</name>
</gene>
<proteinExistence type="predicted"/>
<accession>A0ABR3EJZ1</accession>
<organism evidence="1 2">
    <name type="scientific">Marasmius crinis-equi</name>
    <dbReference type="NCBI Taxonomy" id="585013"/>
    <lineage>
        <taxon>Eukaryota</taxon>
        <taxon>Fungi</taxon>
        <taxon>Dikarya</taxon>
        <taxon>Basidiomycota</taxon>
        <taxon>Agaricomycotina</taxon>
        <taxon>Agaricomycetes</taxon>
        <taxon>Agaricomycetidae</taxon>
        <taxon>Agaricales</taxon>
        <taxon>Marasmiineae</taxon>
        <taxon>Marasmiaceae</taxon>
        <taxon>Marasmius</taxon>
    </lineage>
</organism>
<keyword evidence="2" id="KW-1185">Reference proteome</keyword>
<dbReference type="InterPro" id="IPR032675">
    <property type="entry name" value="LRR_dom_sf"/>
</dbReference>
<sequence length="393" mass="43596">MFLERSKNHPLQLTFSFDISIALLRTSGFDEALGALARHSERWGRVRFHVRGSFFKHPAFHNISHRVPALHTLDIQHTDTNLALQTLGSIPSLRSFHLTISNAIPDCIHIPWSQLRSLNLELCQVVFSMKNFVTLFRGLRWLKLSVSDCRFDDGEDNPKHHEICDIESLILDVTPPHPTAVAPVPEPNATGPFLARMSLPRLSSLELQGYRPRFESCSWNAQPLFSLLDRSACMITSLSLILTSISDQQTVHLLRLMPGLRSLKVVEQADDPASSPITTPARNAIVTPHLLGKLVVRGEVGVAAGAPSPQADLVLQLNKLEVSVNSSDLDVDAFYEAVVSRRLPDPNIHGDGSLRSVRVTFIDPIENIPESCIALQRLSDEGLHVSIALGNRR</sequence>
<dbReference type="EMBL" id="JBAHYK010003773">
    <property type="protein sequence ID" value="KAL0563217.1"/>
    <property type="molecule type" value="Genomic_DNA"/>
</dbReference>
<evidence type="ECO:0000313" key="2">
    <source>
        <dbReference type="Proteomes" id="UP001465976"/>
    </source>
</evidence>
<reference evidence="1 2" key="1">
    <citation type="submission" date="2024-02" db="EMBL/GenBank/DDBJ databases">
        <title>A draft genome for the cacao thread blight pathogen Marasmius crinis-equi.</title>
        <authorList>
            <person name="Cohen S.P."/>
            <person name="Baruah I.K."/>
            <person name="Amoako-Attah I."/>
            <person name="Bukari Y."/>
            <person name="Meinhardt L.W."/>
            <person name="Bailey B.A."/>
        </authorList>
    </citation>
    <scope>NUCLEOTIDE SEQUENCE [LARGE SCALE GENOMIC DNA]</scope>
    <source>
        <strain evidence="1 2">GH-76</strain>
    </source>
</reference>
<dbReference type="SUPFAM" id="SSF52047">
    <property type="entry name" value="RNI-like"/>
    <property type="match status" value="1"/>
</dbReference>